<evidence type="ECO:0000313" key="3">
    <source>
        <dbReference type="EMBL" id="OXA43175.1"/>
    </source>
</evidence>
<dbReference type="AlphaFoldDB" id="A0A226DC99"/>
<comment type="caution">
    <text evidence="3">The sequence shown here is derived from an EMBL/GenBank/DDBJ whole genome shotgun (WGS) entry which is preliminary data.</text>
</comment>
<feature type="transmembrane region" description="Helical" evidence="1">
    <location>
        <begin position="343"/>
        <end position="366"/>
    </location>
</feature>
<evidence type="ECO:0000313" key="4">
    <source>
        <dbReference type="Proteomes" id="UP000198287"/>
    </source>
</evidence>
<feature type="transmembrane region" description="Helical" evidence="1">
    <location>
        <begin position="400"/>
        <end position="422"/>
    </location>
</feature>
<keyword evidence="1" id="KW-0472">Membrane</keyword>
<dbReference type="EMBL" id="LNIX01000023">
    <property type="protein sequence ID" value="OXA43175.1"/>
    <property type="molecule type" value="Genomic_DNA"/>
</dbReference>
<reference evidence="3 4" key="1">
    <citation type="submission" date="2015-12" db="EMBL/GenBank/DDBJ databases">
        <title>The genome of Folsomia candida.</title>
        <authorList>
            <person name="Faddeeva A."/>
            <person name="Derks M.F."/>
            <person name="Anvar Y."/>
            <person name="Smit S."/>
            <person name="Van Straalen N."/>
            <person name="Roelofs D."/>
        </authorList>
    </citation>
    <scope>NUCLEOTIDE SEQUENCE [LARGE SCALE GENOMIC DNA]</scope>
    <source>
        <strain evidence="3 4">VU population</strain>
        <tissue evidence="3">Whole body</tissue>
    </source>
</reference>
<keyword evidence="1" id="KW-0812">Transmembrane</keyword>
<sequence>MMRPHNIFPLILFLYFNSVLGSHAESETPVFPILNVLLDKLESCDTQIFHDATNTPVDWSSINIPVKIITNIQIVITRRSTFYEINIHKSRAAVHCKCIIFISRDPIDLQSQDPYRNLGQKINEWVLFAKLHLCYPIGEFIRRVVFDDPLMTIVSSPSERVISDQIQFWGGMNFKISVLFMIHGNHQGLDRITIALYQNSRNRCDAVINANSNDLSVFDITKKFAVKSRDWCFTRLVEDTSFLKLDIYSKKFKNPFNTRIYNTHLQNILRIVFSASNETLVTKPKSECISHDSWISDNEISTDWVTEGVRSNIITADNIGFEFLSCYRDEYFTFKIYITPFELLVWVVLFISIISIIAITTTFIYLSDFVNTTVSIWLFVVGTLFEECTPLPRNIEQSTIFRLILGTWCLMTVILTNCYNGIMITELNAPYNSLRPTVFDHLHCERMPKPDLKKTTEG</sequence>
<dbReference type="Proteomes" id="UP000198287">
    <property type="component" value="Unassembled WGS sequence"/>
</dbReference>
<proteinExistence type="predicted"/>
<accession>A0A226DC99</accession>
<gene>
    <name evidence="3" type="ORF">Fcan01_22138</name>
</gene>
<keyword evidence="1" id="KW-1133">Transmembrane helix</keyword>
<evidence type="ECO:0000256" key="1">
    <source>
        <dbReference type="SAM" id="Phobius"/>
    </source>
</evidence>
<evidence type="ECO:0000256" key="2">
    <source>
        <dbReference type="SAM" id="SignalP"/>
    </source>
</evidence>
<name>A0A226DC99_FOLCA</name>
<dbReference type="Gene3D" id="1.10.287.70">
    <property type="match status" value="1"/>
</dbReference>
<feature type="signal peptide" evidence="2">
    <location>
        <begin position="1"/>
        <end position="21"/>
    </location>
</feature>
<keyword evidence="4" id="KW-1185">Reference proteome</keyword>
<dbReference type="OrthoDB" id="8299140at2759"/>
<protein>
    <submittedName>
        <fullName evidence="3">Uncharacterized protein</fullName>
    </submittedName>
</protein>
<feature type="chain" id="PRO_5012058958" evidence="2">
    <location>
        <begin position="22"/>
        <end position="458"/>
    </location>
</feature>
<keyword evidence="2" id="KW-0732">Signal</keyword>
<organism evidence="3 4">
    <name type="scientific">Folsomia candida</name>
    <name type="common">Springtail</name>
    <dbReference type="NCBI Taxonomy" id="158441"/>
    <lineage>
        <taxon>Eukaryota</taxon>
        <taxon>Metazoa</taxon>
        <taxon>Ecdysozoa</taxon>
        <taxon>Arthropoda</taxon>
        <taxon>Hexapoda</taxon>
        <taxon>Collembola</taxon>
        <taxon>Entomobryomorpha</taxon>
        <taxon>Isotomoidea</taxon>
        <taxon>Isotomidae</taxon>
        <taxon>Proisotominae</taxon>
        <taxon>Folsomia</taxon>
    </lineage>
</organism>